<reference evidence="6 7" key="1">
    <citation type="submission" date="2017-04" db="EMBL/GenBank/DDBJ databases">
        <title>Comparative genome analysis of Subtercola boreus.</title>
        <authorList>
            <person name="Cho Y.-J."/>
            <person name="Cho A."/>
            <person name="Kim O.-S."/>
            <person name="Lee J.-I."/>
        </authorList>
    </citation>
    <scope>NUCLEOTIDE SEQUENCE [LARGE SCALE GENOMIC DNA]</scope>
    <source>
        <strain evidence="6 7">K300</strain>
    </source>
</reference>
<dbReference type="OrthoDB" id="9785502at2"/>
<dbReference type="Proteomes" id="UP000256486">
    <property type="component" value="Unassembled WGS sequence"/>
</dbReference>
<name>A0A3E0VKY6_9MICO</name>
<dbReference type="InterPro" id="IPR036249">
    <property type="entry name" value="Thioredoxin-like_sf"/>
</dbReference>
<dbReference type="CDD" id="cd00340">
    <property type="entry name" value="GSH_Peroxidase"/>
    <property type="match status" value="1"/>
</dbReference>
<dbReference type="Gene3D" id="3.40.30.10">
    <property type="entry name" value="Glutaredoxin"/>
    <property type="match status" value="1"/>
</dbReference>
<dbReference type="PROSITE" id="PS51355">
    <property type="entry name" value="GLUTATHIONE_PEROXID_3"/>
    <property type="match status" value="1"/>
</dbReference>
<dbReference type="PANTHER" id="PTHR11592">
    <property type="entry name" value="GLUTATHIONE PEROXIDASE"/>
    <property type="match status" value="1"/>
</dbReference>
<dbReference type="InterPro" id="IPR000889">
    <property type="entry name" value="Glutathione_peroxidase"/>
</dbReference>
<protein>
    <recommendedName>
        <fullName evidence="5">Glutathione peroxidase</fullName>
    </recommendedName>
</protein>
<dbReference type="RefSeq" id="WP_116415531.1">
    <property type="nucleotide sequence ID" value="NZ_NBWZ01000001.1"/>
</dbReference>
<evidence type="ECO:0000256" key="5">
    <source>
        <dbReference type="RuleBase" id="RU000499"/>
    </source>
</evidence>
<dbReference type="PROSITE" id="PS00763">
    <property type="entry name" value="GLUTATHIONE_PEROXID_2"/>
    <property type="match status" value="1"/>
</dbReference>
<dbReference type="GO" id="GO:0034599">
    <property type="term" value="P:cellular response to oxidative stress"/>
    <property type="evidence" value="ECO:0007669"/>
    <property type="project" value="TreeGrafter"/>
</dbReference>
<evidence type="ECO:0000256" key="2">
    <source>
        <dbReference type="ARBA" id="ARBA00022559"/>
    </source>
</evidence>
<keyword evidence="3 5" id="KW-0560">Oxidoreductase</keyword>
<evidence type="ECO:0000313" key="7">
    <source>
        <dbReference type="Proteomes" id="UP000256486"/>
    </source>
</evidence>
<comment type="similarity">
    <text evidence="1 5">Belongs to the glutathione peroxidase family.</text>
</comment>
<dbReference type="SUPFAM" id="SSF52833">
    <property type="entry name" value="Thioredoxin-like"/>
    <property type="match status" value="1"/>
</dbReference>
<evidence type="ECO:0000256" key="3">
    <source>
        <dbReference type="ARBA" id="ARBA00023002"/>
    </source>
</evidence>
<dbReference type="PANTHER" id="PTHR11592:SF40">
    <property type="entry name" value="THIOREDOXIN_GLUTATHIONE PEROXIDASE BTUE"/>
    <property type="match status" value="1"/>
</dbReference>
<keyword evidence="2 5" id="KW-0575">Peroxidase</keyword>
<dbReference type="InterPro" id="IPR029760">
    <property type="entry name" value="GPX_CS"/>
</dbReference>
<dbReference type="AlphaFoldDB" id="A0A3E0VKY6"/>
<evidence type="ECO:0000256" key="4">
    <source>
        <dbReference type="PIRSR" id="PIRSR000303-1"/>
    </source>
</evidence>
<accession>A0A3E0VKY6</accession>
<dbReference type="PRINTS" id="PR01011">
    <property type="entry name" value="GLUTPROXDASE"/>
</dbReference>
<evidence type="ECO:0000256" key="1">
    <source>
        <dbReference type="ARBA" id="ARBA00006926"/>
    </source>
</evidence>
<evidence type="ECO:0000313" key="6">
    <source>
        <dbReference type="EMBL" id="RFA10148.1"/>
    </source>
</evidence>
<organism evidence="6 7">
    <name type="scientific">Subtercola boreus</name>
    <dbReference type="NCBI Taxonomy" id="120213"/>
    <lineage>
        <taxon>Bacteria</taxon>
        <taxon>Bacillati</taxon>
        <taxon>Actinomycetota</taxon>
        <taxon>Actinomycetes</taxon>
        <taxon>Micrococcales</taxon>
        <taxon>Microbacteriaceae</taxon>
        <taxon>Subtercola</taxon>
    </lineage>
</organism>
<comment type="caution">
    <text evidence="6">The sequence shown here is derived from an EMBL/GenBank/DDBJ whole genome shotgun (WGS) entry which is preliminary data.</text>
</comment>
<dbReference type="GO" id="GO:0004601">
    <property type="term" value="F:peroxidase activity"/>
    <property type="evidence" value="ECO:0007669"/>
    <property type="project" value="UniProtKB-KW"/>
</dbReference>
<dbReference type="EMBL" id="NBWZ01000001">
    <property type="protein sequence ID" value="RFA10148.1"/>
    <property type="molecule type" value="Genomic_DNA"/>
</dbReference>
<sequence length="167" mass="18522">MTELHETPLNDIPIATTTGTETSLAEFDGKVKLIVNVASRCGLAPQYEKLEQLQKTYGERGFTVLGFPSNQFLQELGSAEAISEYCSTTWGITFPIFEKIKVNGRSEHPLYTELKKATDAEGKAGKVKWNFEKFVVTPDGSVHRFRPRTEPDDPAIVSLIESSLPEA</sequence>
<dbReference type="Pfam" id="PF00255">
    <property type="entry name" value="GSHPx"/>
    <property type="match status" value="1"/>
</dbReference>
<keyword evidence="7" id="KW-1185">Reference proteome</keyword>
<gene>
    <name evidence="6" type="ORF">B7R54_13700</name>
</gene>
<proteinExistence type="inferred from homology"/>
<feature type="active site" evidence="4">
    <location>
        <position position="41"/>
    </location>
</feature>
<dbReference type="PIRSF" id="PIRSF000303">
    <property type="entry name" value="Glutathion_perox"/>
    <property type="match status" value="1"/>
</dbReference>